<dbReference type="EMBL" id="PFBI01000006">
    <property type="protein sequence ID" value="PIR84511.1"/>
    <property type="molecule type" value="Genomic_DNA"/>
</dbReference>
<reference evidence="3" key="1">
    <citation type="submission" date="2017-09" db="EMBL/GenBank/DDBJ databases">
        <title>Depth-based differentiation of microbial function through sediment-hosted aquifers and enrichment of novel symbionts in the deep terrestrial subsurface.</title>
        <authorList>
            <person name="Probst A.J."/>
            <person name="Ladd B."/>
            <person name="Jarett J.K."/>
            <person name="Geller-Mcgrath D.E."/>
            <person name="Sieber C.M.K."/>
            <person name="Emerson J.B."/>
            <person name="Anantharaman K."/>
            <person name="Thomas B.C."/>
            <person name="Malmstrom R."/>
            <person name="Stieglmeier M."/>
            <person name="Klingl A."/>
            <person name="Woyke T."/>
            <person name="Ryan C.M."/>
            <person name="Banfield J.F."/>
        </authorList>
    </citation>
    <scope>NUCLEOTIDE SEQUENCE [LARGE SCALE GENOMIC DNA]</scope>
</reference>
<evidence type="ECO:0000256" key="1">
    <source>
        <dbReference type="SAM" id="Phobius"/>
    </source>
</evidence>
<protein>
    <submittedName>
        <fullName evidence="2">Uncharacterized protein</fullName>
    </submittedName>
</protein>
<dbReference type="AlphaFoldDB" id="A0A2H0UDP6"/>
<sequence length="439" mass="46638">MKIATLIANKRVLLALGMMVFVAALVIGATGAFFNDTETSTGNIFTAGSIDLKVDHLIQTYNDVDCETCSVDVFSSTATQVVGSNAAAVYQGPFPIPATDVAAPHPAWQNEAALAPAIWIWATAPNAADSVGDVEYTFENKFQWNGTAVNVDLDLAIAADNGYKVILNGVTIVDKLATEFNYGSAVQLTGGEETTFMGAMVNGENTLQIVVRNKALAGDPVTQNPAGLLFKLDIDRDAEECAEDSSFQQVCKLWQEKDLGEGDTFFNFNDVKPGDLGTDVISLHVYDNDAYACLIAHDGVDADNSVTEPEADLGDDNTAGELQDYIDVFTWNDNGNGIYENGETALGQTTLGNLGSIASLDTLTDYLSATTTAYVGVAWCAGTLTATAGSDFDCDGETMGNITQSDSYTASLTAYAVQKRNNEQFSCDVIAGEYLGEQD</sequence>
<dbReference type="Gene3D" id="2.60.120.260">
    <property type="entry name" value="Galactose-binding domain-like"/>
    <property type="match status" value="1"/>
</dbReference>
<name>A0A2H0UDP6_9BACT</name>
<feature type="transmembrane region" description="Helical" evidence="1">
    <location>
        <begin position="12"/>
        <end position="34"/>
    </location>
</feature>
<accession>A0A2H0UDP6</accession>
<keyword evidence="1" id="KW-0812">Transmembrane</keyword>
<keyword evidence="1" id="KW-0472">Membrane</keyword>
<organism evidence="2 3">
    <name type="scientific">Candidatus Kaiserbacteria bacterium CG10_big_fil_rev_8_21_14_0_10_47_16</name>
    <dbReference type="NCBI Taxonomy" id="1974608"/>
    <lineage>
        <taxon>Bacteria</taxon>
        <taxon>Candidatus Kaiseribacteriota</taxon>
    </lineage>
</organism>
<dbReference type="Proteomes" id="UP000229344">
    <property type="component" value="Unassembled WGS sequence"/>
</dbReference>
<evidence type="ECO:0000313" key="2">
    <source>
        <dbReference type="EMBL" id="PIR84511.1"/>
    </source>
</evidence>
<comment type="caution">
    <text evidence="2">The sequence shown here is derived from an EMBL/GenBank/DDBJ whole genome shotgun (WGS) entry which is preliminary data.</text>
</comment>
<proteinExistence type="predicted"/>
<dbReference type="InterPro" id="IPR023833">
    <property type="entry name" value="Signal_pept_SipW-depend-type"/>
</dbReference>
<evidence type="ECO:0000313" key="3">
    <source>
        <dbReference type="Proteomes" id="UP000229344"/>
    </source>
</evidence>
<dbReference type="NCBIfam" id="TIGR04088">
    <property type="entry name" value="cognate_SipW"/>
    <property type="match status" value="1"/>
</dbReference>
<gene>
    <name evidence="2" type="ORF">COU16_02960</name>
</gene>
<keyword evidence="1" id="KW-1133">Transmembrane helix</keyword>